<accession>A0A1F6CCL1</accession>
<evidence type="ECO:0000313" key="1">
    <source>
        <dbReference type="EMBL" id="OGG46731.1"/>
    </source>
</evidence>
<dbReference type="AlphaFoldDB" id="A0A1F6CCL1"/>
<sequence length="210" mass="22594">MSEGLGDRLPPVTVAGDRGQGGSYVLRVRVRKDIEIALGGFQGGRRIFVPAGDYSYVGSALGHRGAAALGSRLTRHATRSGRKPSHSIRAALAEALRAAGLCCGDPTPGRGKTLRWHIDYLLDHEAAELVAVIALRSPERLEPAWGGLLEGDPHTRIVEKGLGASDAPRSTHLLRVEAEEGWWAGLPRRLFALQSGKSKCKVQEALELRK</sequence>
<gene>
    <name evidence="1" type="ORF">A3F84_18090</name>
</gene>
<evidence type="ECO:0000313" key="2">
    <source>
        <dbReference type="Proteomes" id="UP000178606"/>
    </source>
</evidence>
<evidence type="ECO:0008006" key="3">
    <source>
        <dbReference type="Google" id="ProtNLM"/>
    </source>
</evidence>
<dbReference type="PANTHER" id="PTHR37460">
    <property type="entry name" value="ENDONUCLEASE III"/>
    <property type="match status" value="1"/>
</dbReference>
<dbReference type="PANTHER" id="PTHR37460:SF1">
    <property type="entry name" value="ENDONUCLEASE III"/>
    <property type="match status" value="1"/>
</dbReference>
<protein>
    <recommendedName>
        <fullName evidence="3">DUF123 domain-containing protein</fullName>
    </recommendedName>
</protein>
<organism evidence="1 2">
    <name type="scientific">Handelsmanbacteria sp. (strain RIFCSPLOWO2_12_FULL_64_10)</name>
    <dbReference type="NCBI Taxonomy" id="1817868"/>
    <lineage>
        <taxon>Bacteria</taxon>
        <taxon>Candidatus Handelsmaniibacteriota</taxon>
    </lineage>
</organism>
<dbReference type="Proteomes" id="UP000178606">
    <property type="component" value="Unassembled WGS sequence"/>
</dbReference>
<comment type="caution">
    <text evidence="1">The sequence shown here is derived from an EMBL/GenBank/DDBJ whole genome shotgun (WGS) entry which is preliminary data.</text>
</comment>
<dbReference type="EMBL" id="MFKF01000286">
    <property type="protein sequence ID" value="OGG46731.1"/>
    <property type="molecule type" value="Genomic_DNA"/>
</dbReference>
<proteinExistence type="predicted"/>
<name>A0A1F6CCL1_HANXR</name>
<dbReference type="InterPro" id="IPR002837">
    <property type="entry name" value="DUF123"/>
</dbReference>
<dbReference type="Pfam" id="PF01986">
    <property type="entry name" value="DUF123"/>
    <property type="match status" value="1"/>
</dbReference>
<reference evidence="1 2" key="1">
    <citation type="journal article" date="2016" name="Nat. Commun.">
        <title>Thousands of microbial genomes shed light on interconnected biogeochemical processes in an aquifer system.</title>
        <authorList>
            <person name="Anantharaman K."/>
            <person name="Brown C.T."/>
            <person name="Hug L.A."/>
            <person name="Sharon I."/>
            <person name="Castelle C.J."/>
            <person name="Probst A.J."/>
            <person name="Thomas B.C."/>
            <person name="Singh A."/>
            <person name="Wilkins M.J."/>
            <person name="Karaoz U."/>
            <person name="Brodie E.L."/>
            <person name="Williams K.H."/>
            <person name="Hubbard S.S."/>
            <person name="Banfield J.F."/>
        </authorList>
    </citation>
    <scope>NUCLEOTIDE SEQUENCE [LARGE SCALE GENOMIC DNA]</scope>
    <source>
        <strain evidence="2">RIFCSPLOWO2_12_FULL_64_10</strain>
    </source>
</reference>